<keyword evidence="3" id="KW-1185">Reference proteome</keyword>
<dbReference type="AlphaFoldDB" id="A0AAN7VBG5"/>
<name>A0AAN7VBG5_9COLE</name>
<feature type="signal peptide" evidence="1">
    <location>
        <begin position="1"/>
        <end position="19"/>
    </location>
</feature>
<organism evidence="2 3">
    <name type="scientific">Pyrocoelia pectoralis</name>
    <dbReference type="NCBI Taxonomy" id="417401"/>
    <lineage>
        <taxon>Eukaryota</taxon>
        <taxon>Metazoa</taxon>
        <taxon>Ecdysozoa</taxon>
        <taxon>Arthropoda</taxon>
        <taxon>Hexapoda</taxon>
        <taxon>Insecta</taxon>
        <taxon>Pterygota</taxon>
        <taxon>Neoptera</taxon>
        <taxon>Endopterygota</taxon>
        <taxon>Coleoptera</taxon>
        <taxon>Polyphaga</taxon>
        <taxon>Elateriformia</taxon>
        <taxon>Elateroidea</taxon>
        <taxon>Lampyridae</taxon>
        <taxon>Lampyrinae</taxon>
        <taxon>Pyrocoelia</taxon>
    </lineage>
</organism>
<evidence type="ECO:0000313" key="3">
    <source>
        <dbReference type="Proteomes" id="UP001329430"/>
    </source>
</evidence>
<reference evidence="2 3" key="1">
    <citation type="journal article" date="2024" name="Insects">
        <title>An Improved Chromosome-Level Genome Assembly of the Firefly Pyrocoelia pectoralis.</title>
        <authorList>
            <person name="Fu X."/>
            <person name="Meyer-Rochow V.B."/>
            <person name="Ballantyne L."/>
            <person name="Zhu X."/>
        </authorList>
    </citation>
    <scope>NUCLEOTIDE SEQUENCE [LARGE SCALE GENOMIC DNA]</scope>
    <source>
        <strain evidence="2">XCY_ONT2</strain>
    </source>
</reference>
<proteinExistence type="predicted"/>
<comment type="caution">
    <text evidence="2">The sequence shown here is derived from an EMBL/GenBank/DDBJ whole genome shotgun (WGS) entry which is preliminary data.</text>
</comment>
<dbReference type="EMBL" id="JAVRBK010000005">
    <property type="protein sequence ID" value="KAK5643119.1"/>
    <property type="molecule type" value="Genomic_DNA"/>
</dbReference>
<feature type="chain" id="PRO_5042897647" evidence="1">
    <location>
        <begin position="20"/>
        <end position="215"/>
    </location>
</feature>
<sequence length="215" mass="21962">MFRLLHLVPLLISVNYVACAPSSDLYVGAGGGAASHGNLGASAGISIGASASLGGGGGVGVRKHEVISERVIDVEGPPEPELKGTKTVVERTYIPQYAEKKVRVPTYVEKTIRVPSYVEKTVKVPIEPKVIEKEVSHEHVEVPAVKVTKNLGYEGHYAGGGVGIGAHGHGHGGGFFDGIFNIPIKTLGAVNGFLNGLAGGGGGGGFHAGAGYAAF</sequence>
<keyword evidence="1" id="KW-0732">Signal</keyword>
<protein>
    <submittedName>
        <fullName evidence="2">Uncharacterized protein</fullName>
    </submittedName>
</protein>
<evidence type="ECO:0000313" key="2">
    <source>
        <dbReference type="EMBL" id="KAK5643119.1"/>
    </source>
</evidence>
<dbReference type="Proteomes" id="UP001329430">
    <property type="component" value="Chromosome 5"/>
</dbReference>
<evidence type="ECO:0000256" key="1">
    <source>
        <dbReference type="SAM" id="SignalP"/>
    </source>
</evidence>
<accession>A0AAN7VBG5</accession>
<gene>
    <name evidence="2" type="ORF">RI129_006964</name>
</gene>